<evidence type="ECO:0000313" key="4">
    <source>
        <dbReference type="Proteomes" id="UP000023152"/>
    </source>
</evidence>
<dbReference type="InterPro" id="IPR002110">
    <property type="entry name" value="Ankyrin_rpt"/>
</dbReference>
<organism evidence="3 4">
    <name type="scientific">Reticulomyxa filosa</name>
    <dbReference type="NCBI Taxonomy" id="46433"/>
    <lineage>
        <taxon>Eukaryota</taxon>
        <taxon>Sar</taxon>
        <taxon>Rhizaria</taxon>
        <taxon>Retaria</taxon>
        <taxon>Foraminifera</taxon>
        <taxon>Monothalamids</taxon>
        <taxon>Reticulomyxidae</taxon>
        <taxon>Reticulomyxa</taxon>
    </lineage>
</organism>
<name>X6NDN3_RETFI</name>
<comment type="caution">
    <text evidence="3">The sequence shown here is derived from an EMBL/GenBank/DDBJ whole genome shotgun (WGS) entry which is preliminary data.</text>
</comment>
<dbReference type="SUPFAM" id="SSF48403">
    <property type="entry name" value="Ankyrin repeat"/>
    <property type="match status" value="1"/>
</dbReference>
<dbReference type="InterPro" id="IPR036770">
    <property type="entry name" value="Ankyrin_rpt-contain_sf"/>
</dbReference>
<dbReference type="Proteomes" id="UP000023152">
    <property type="component" value="Unassembled WGS sequence"/>
</dbReference>
<keyword evidence="2" id="KW-0732">Signal</keyword>
<reference evidence="3 4" key="1">
    <citation type="journal article" date="2013" name="Curr. Biol.">
        <title>The Genome of the Foraminiferan Reticulomyxa filosa.</title>
        <authorList>
            <person name="Glockner G."/>
            <person name="Hulsmann N."/>
            <person name="Schleicher M."/>
            <person name="Noegel A.A."/>
            <person name="Eichinger L."/>
            <person name="Gallinger C."/>
            <person name="Pawlowski J."/>
            <person name="Sierra R."/>
            <person name="Euteneuer U."/>
            <person name="Pillet L."/>
            <person name="Moustafa A."/>
            <person name="Platzer M."/>
            <person name="Groth M."/>
            <person name="Szafranski K."/>
            <person name="Schliwa M."/>
        </authorList>
    </citation>
    <scope>NUCLEOTIDE SEQUENCE [LARGE SCALE GENOMIC DNA]</scope>
</reference>
<proteinExistence type="predicted"/>
<dbReference type="EMBL" id="ASPP01009439">
    <property type="protein sequence ID" value="ETO24111.1"/>
    <property type="molecule type" value="Genomic_DNA"/>
</dbReference>
<accession>X6NDN3</accession>
<feature type="repeat" description="ANK" evidence="1">
    <location>
        <begin position="161"/>
        <end position="193"/>
    </location>
</feature>
<dbReference type="Pfam" id="PF00023">
    <property type="entry name" value="Ank"/>
    <property type="match status" value="1"/>
</dbReference>
<dbReference type="SMART" id="SM00248">
    <property type="entry name" value="ANK"/>
    <property type="match status" value="2"/>
</dbReference>
<dbReference type="PROSITE" id="PS50088">
    <property type="entry name" value="ANK_REPEAT"/>
    <property type="match status" value="1"/>
</dbReference>
<gene>
    <name evidence="3" type="ORF">RFI_13047</name>
</gene>
<dbReference type="Pfam" id="PF13606">
    <property type="entry name" value="Ank_3"/>
    <property type="match status" value="1"/>
</dbReference>
<keyword evidence="1" id="KW-0040">ANK repeat</keyword>
<feature type="signal peptide" evidence="2">
    <location>
        <begin position="1"/>
        <end position="22"/>
    </location>
</feature>
<evidence type="ECO:0000256" key="2">
    <source>
        <dbReference type="SAM" id="SignalP"/>
    </source>
</evidence>
<dbReference type="OrthoDB" id="194358at2759"/>
<protein>
    <submittedName>
        <fullName evidence="3">Uncharacterized protein</fullName>
    </submittedName>
</protein>
<keyword evidence="4" id="KW-1185">Reference proteome</keyword>
<evidence type="ECO:0000256" key="1">
    <source>
        <dbReference type="PROSITE-ProRule" id="PRU00023"/>
    </source>
</evidence>
<sequence>MVTLFFFVFFFYFRLQFATVNGESVDLLAIIRSNGVSQLDNVLKRTPELLSTKHKNIFPSQRIVKEQSKKEEIEYTLLDIATIYGSVEIVEYLLKHKSGGIGVESMYHICESDVNLMNMEPSGRSHSKLNAVFEDKDFSKVLLETYLNHKVDINDVSSDAEGKSLLITCVLGGYLDITEALLKNGANVYHKDKNGFDVFDWFVKAPVTRLSVCVNK</sequence>
<evidence type="ECO:0000313" key="3">
    <source>
        <dbReference type="EMBL" id="ETO24111.1"/>
    </source>
</evidence>
<feature type="chain" id="PRO_5004975632" evidence="2">
    <location>
        <begin position="23"/>
        <end position="216"/>
    </location>
</feature>
<dbReference type="AlphaFoldDB" id="X6NDN3"/>
<dbReference type="Gene3D" id="1.25.40.20">
    <property type="entry name" value="Ankyrin repeat-containing domain"/>
    <property type="match status" value="1"/>
</dbReference>